<evidence type="ECO:0000313" key="3">
    <source>
        <dbReference type="Proteomes" id="UP000178943"/>
    </source>
</evidence>
<dbReference type="EMBL" id="MFGW01000155">
    <property type="protein sequence ID" value="OGF63668.1"/>
    <property type="molecule type" value="Genomic_DNA"/>
</dbReference>
<dbReference type="GO" id="GO:0016779">
    <property type="term" value="F:nucleotidyltransferase activity"/>
    <property type="evidence" value="ECO:0007669"/>
    <property type="project" value="InterPro"/>
</dbReference>
<dbReference type="Gene3D" id="3.30.460.10">
    <property type="entry name" value="Beta Polymerase, domain 2"/>
    <property type="match status" value="1"/>
</dbReference>
<comment type="caution">
    <text evidence="2">The sequence shown here is derived from an EMBL/GenBank/DDBJ whole genome shotgun (WGS) entry which is preliminary data.</text>
</comment>
<sequence length="106" mass="12181">MDKEMLDTINQYKKNLEALGIRAKKIIIYGSYASGNARTDSDLDLLVLSNDLKNMDLWERLCILGRARLGIKRPMEILGMTEEEYETEHGFSFIRDEVKAKGIEII</sequence>
<dbReference type="Proteomes" id="UP000178943">
    <property type="component" value="Unassembled WGS sequence"/>
</dbReference>
<dbReference type="STRING" id="1817863.A2Y62_02140"/>
<accession>A0A1F5VKC7</accession>
<protein>
    <recommendedName>
        <fullName evidence="1">Polymerase nucleotidyl transferase domain-containing protein</fullName>
    </recommendedName>
</protein>
<dbReference type="InterPro" id="IPR002934">
    <property type="entry name" value="Polymerase_NTP_transf_dom"/>
</dbReference>
<dbReference type="SUPFAM" id="SSF81301">
    <property type="entry name" value="Nucleotidyltransferase"/>
    <property type="match status" value="1"/>
</dbReference>
<dbReference type="InterPro" id="IPR043519">
    <property type="entry name" value="NT_sf"/>
</dbReference>
<organism evidence="2 3">
    <name type="scientific">Candidatus Fischerbacteria bacterium RBG_13_37_8</name>
    <dbReference type="NCBI Taxonomy" id="1817863"/>
    <lineage>
        <taxon>Bacteria</taxon>
        <taxon>Candidatus Fischeribacteriota</taxon>
    </lineage>
</organism>
<dbReference type="Pfam" id="PF01909">
    <property type="entry name" value="NTP_transf_2"/>
    <property type="match status" value="1"/>
</dbReference>
<name>A0A1F5VKC7_9BACT</name>
<feature type="domain" description="Polymerase nucleotidyl transferase" evidence="1">
    <location>
        <begin position="11"/>
        <end position="78"/>
    </location>
</feature>
<proteinExistence type="predicted"/>
<dbReference type="AlphaFoldDB" id="A0A1F5VKC7"/>
<dbReference type="PANTHER" id="PTHR43449:SF1">
    <property type="entry name" value="POLYMERASE BETA NUCLEOTIDYLTRANSFERASE DOMAIN-CONTAINING PROTEIN"/>
    <property type="match status" value="1"/>
</dbReference>
<reference evidence="2 3" key="1">
    <citation type="journal article" date="2016" name="Nat. Commun.">
        <title>Thousands of microbial genomes shed light on interconnected biogeochemical processes in an aquifer system.</title>
        <authorList>
            <person name="Anantharaman K."/>
            <person name="Brown C.T."/>
            <person name="Hug L.A."/>
            <person name="Sharon I."/>
            <person name="Castelle C.J."/>
            <person name="Probst A.J."/>
            <person name="Thomas B.C."/>
            <person name="Singh A."/>
            <person name="Wilkins M.J."/>
            <person name="Karaoz U."/>
            <person name="Brodie E.L."/>
            <person name="Williams K.H."/>
            <person name="Hubbard S.S."/>
            <person name="Banfield J.F."/>
        </authorList>
    </citation>
    <scope>NUCLEOTIDE SEQUENCE [LARGE SCALE GENOMIC DNA]</scope>
</reference>
<evidence type="ECO:0000313" key="2">
    <source>
        <dbReference type="EMBL" id="OGF63668.1"/>
    </source>
</evidence>
<dbReference type="CDD" id="cd05403">
    <property type="entry name" value="NT_KNTase_like"/>
    <property type="match status" value="1"/>
</dbReference>
<evidence type="ECO:0000259" key="1">
    <source>
        <dbReference type="Pfam" id="PF01909"/>
    </source>
</evidence>
<dbReference type="PANTHER" id="PTHR43449">
    <property type="entry name" value="NUCLEOTIDYLTRANSFERASE"/>
    <property type="match status" value="1"/>
</dbReference>
<gene>
    <name evidence="2" type="ORF">A2Y62_02140</name>
</gene>